<dbReference type="PRINTS" id="PR00081">
    <property type="entry name" value="GDHRDH"/>
</dbReference>
<accession>A0A6J4M1H5</accession>
<evidence type="ECO:0000256" key="1">
    <source>
        <dbReference type="ARBA" id="ARBA00006484"/>
    </source>
</evidence>
<dbReference type="PANTHER" id="PTHR43639:SF1">
    <property type="entry name" value="SHORT-CHAIN DEHYDROGENASE_REDUCTASE FAMILY PROTEIN"/>
    <property type="match status" value="1"/>
</dbReference>
<dbReference type="SUPFAM" id="SSF51735">
    <property type="entry name" value="NAD(P)-binding Rossmann-fold domains"/>
    <property type="match status" value="1"/>
</dbReference>
<dbReference type="PRINTS" id="PR00080">
    <property type="entry name" value="SDRFAMILY"/>
</dbReference>
<dbReference type="SMART" id="SM00822">
    <property type="entry name" value="PKS_KR"/>
    <property type="match status" value="1"/>
</dbReference>
<dbReference type="InterPro" id="IPR057326">
    <property type="entry name" value="KR_dom"/>
</dbReference>
<name>A0A6J4M1H5_9ACTN</name>
<keyword evidence="2" id="KW-0560">Oxidoreductase</keyword>
<comment type="similarity">
    <text evidence="1">Belongs to the short-chain dehydrogenases/reductases (SDR) family.</text>
</comment>
<dbReference type="PANTHER" id="PTHR43639">
    <property type="entry name" value="OXIDOREDUCTASE, SHORT-CHAIN DEHYDROGENASE/REDUCTASE FAMILY (AFU_ORTHOLOGUE AFUA_5G02870)"/>
    <property type="match status" value="1"/>
</dbReference>
<protein>
    <submittedName>
        <fullName evidence="4">Reductase</fullName>
    </submittedName>
</protein>
<feature type="domain" description="Ketoreductase" evidence="3">
    <location>
        <begin position="5"/>
        <end position="190"/>
    </location>
</feature>
<sequence>MTETTIALITGGNRGLGRASALHLAAAGADVILTYRSNPEEAAEVVADVQHAGRRAVALRLDTAHPGDFPAFADDVAKALHETWGRETFDVLVNNAGAVAPTPIGATERAALEQMVAVHFTGVVLLTQELLPLLADGGRLVNTSTGLARFTGDPSLSVYAAVKGAVEVWTRYLAKAVGARGITANVIAPGPVGTEFGGGYLRDDEDARRALAGNAALGRVGEPDDIGAAVAALAVGGLGWVTGQRLEASGGTFL</sequence>
<organism evidence="4">
    <name type="scientific">uncultured Nocardioidaceae bacterium</name>
    <dbReference type="NCBI Taxonomy" id="253824"/>
    <lineage>
        <taxon>Bacteria</taxon>
        <taxon>Bacillati</taxon>
        <taxon>Actinomycetota</taxon>
        <taxon>Actinomycetes</taxon>
        <taxon>Propionibacteriales</taxon>
        <taxon>Nocardioidaceae</taxon>
        <taxon>environmental samples</taxon>
    </lineage>
</organism>
<proteinExistence type="inferred from homology"/>
<dbReference type="InterPro" id="IPR036291">
    <property type="entry name" value="NAD(P)-bd_dom_sf"/>
</dbReference>
<reference evidence="4" key="1">
    <citation type="submission" date="2020-02" db="EMBL/GenBank/DDBJ databases">
        <authorList>
            <person name="Meier V. D."/>
        </authorList>
    </citation>
    <scope>NUCLEOTIDE SEQUENCE</scope>
    <source>
        <strain evidence="4">AVDCRST_MAG72</strain>
    </source>
</reference>
<dbReference type="Gene3D" id="3.40.50.720">
    <property type="entry name" value="NAD(P)-binding Rossmann-like Domain"/>
    <property type="match status" value="1"/>
</dbReference>
<evidence type="ECO:0000313" key="4">
    <source>
        <dbReference type="EMBL" id="CAA9347288.1"/>
    </source>
</evidence>
<dbReference type="EMBL" id="CADCUJ010000052">
    <property type="protein sequence ID" value="CAA9347288.1"/>
    <property type="molecule type" value="Genomic_DNA"/>
</dbReference>
<dbReference type="AlphaFoldDB" id="A0A6J4M1H5"/>
<dbReference type="Pfam" id="PF13561">
    <property type="entry name" value="adh_short_C2"/>
    <property type="match status" value="1"/>
</dbReference>
<evidence type="ECO:0000256" key="2">
    <source>
        <dbReference type="ARBA" id="ARBA00023002"/>
    </source>
</evidence>
<dbReference type="GO" id="GO:0016491">
    <property type="term" value="F:oxidoreductase activity"/>
    <property type="evidence" value="ECO:0007669"/>
    <property type="project" value="UniProtKB-KW"/>
</dbReference>
<evidence type="ECO:0000259" key="3">
    <source>
        <dbReference type="SMART" id="SM00822"/>
    </source>
</evidence>
<gene>
    <name evidence="4" type="ORF">AVDCRST_MAG72-1200</name>
</gene>
<dbReference type="InterPro" id="IPR002347">
    <property type="entry name" value="SDR_fam"/>
</dbReference>